<dbReference type="GO" id="GO:0008360">
    <property type="term" value="P:regulation of cell shape"/>
    <property type="evidence" value="ECO:0007669"/>
    <property type="project" value="UniProtKB-KW"/>
</dbReference>
<evidence type="ECO:0000256" key="7">
    <source>
        <dbReference type="ARBA" id="ARBA00022984"/>
    </source>
</evidence>
<dbReference type="EMBL" id="PIQG01000002">
    <property type="protein sequence ID" value="RUO78533.1"/>
    <property type="molecule type" value="Genomic_DNA"/>
</dbReference>
<keyword evidence="1 10" id="KW-0963">Cytoplasm</keyword>
<dbReference type="NCBIfam" id="TIGR01143">
    <property type="entry name" value="murF"/>
    <property type="match status" value="1"/>
</dbReference>
<dbReference type="GO" id="GO:0051301">
    <property type="term" value="P:cell division"/>
    <property type="evidence" value="ECO:0007669"/>
    <property type="project" value="UniProtKB-KW"/>
</dbReference>
<accession>A0A432ZKU3</accession>
<dbReference type="Pfam" id="PF02875">
    <property type="entry name" value="Mur_ligase_C"/>
    <property type="match status" value="1"/>
</dbReference>
<dbReference type="InterPro" id="IPR013221">
    <property type="entry name" value="Mur_ligase_cen"/>
</dbReference>
<evidence type="ECO:0000259" key="12">
    <source>
        <dbReference type="Pfam" id="PF02875"/>
    </source>
</evidence>
<organism evidence="14 15">
    <name type="scientific">Pseudidiomarina taiwanensis</name>
    <dbReference type="NCBI Taxonomy" id="337250"/>
    <lineage>
        <taxon>Bacteria</taxon>
        <taxon>Pseudomonadati</taxon>
        <taxon>Pseudomonadota</taxon>
        <taxon>Gammaproteobacteria</taxon>
        <taxon>Alteromonadales</taxon>
        <taxon>Idiomarinaceae</taxon>
        <taxon>Pseudidiomarina</taxon>
    </lineage>
</organism>
<dbReference type="GO" id="GO:0005737">
    <property type="term" value="C:cytoplasm"/>
    <property type="evidence" value="ECO:0007669"/>
    <property type="project" value="UniProtKB-SubCell"/>
</dbReference>
<keyword evidence="7 10" id="KW-0573">Peptidoglycan synthesis</keyword>
<keyword evidence="9 10" id="KW-0961">Cell wall biogenesis/degradation</keyword>
<comment type="pathway">
    <text evidence="10 11">Cell wall biogenesis; peptidoglycan biosynthesis.</text>
</comment>
<evidence type="ECO:0000313" key="15">
    <source>
        <dbReference type="Proteomes" id="UP000288279"/>
    </source>
</evidence>
<evidence type="ECO:0000256" key="10">
    <source>
        <dbReference type="HAMAP-Rule" id="MF_02019"/>
    </source>
</evidence>
<evidence type="ECO:0000256" key="9">
    <source>
        <dbReference type="ARBA" id="ARBA00023316"/>
    </source>
</evidence>
<feature type="domain" description="Mur ligase central" evidence="13">
    <location>
        <begin position="109"/>
        <end position="305"/>
    </location>
</feature>
<dbReference type="PANTHER" id="PTHR43024:SF1">
    <property type="entry name" value="UDP-N-ACETYLMURAMOYL-TRIPEPTIDE--D-ALANYL-D-ALANINE LIGASE"/>
    <property type="match status" value="1"/>
</dbReference>
<evidence type="ECO:0000256" key="2">
    <source>
        <dbReference type="ARBA" id="ARBA00022598"/>
    </source>
</evidence>
<reference evidence="14 15" key="1">
    <citation type="journal article" date="2011" name="Front. Microbiol.">
        <title>Genomic signatures of strain selection and enhancement in Bacillus atrophaeus var. globigii, a historical biowarfare simulant.</title>
        <authorList>
            <person name="Gibbons H.S."/>
            <person name="Broomall S.M."/>
            <person name="McNew L.A."/>
            <person name="Daligault H."/>
            <person name="Chapman C."/>
            <person name="Bruce D."/>
            <person name="Karavis M."/>
            <person name="Krepps M."/>
            <person name="McGregor P.A."/>
            <person name="Hong C."/>
            <person name="Park K.H."/>
            <person name="Akmal A."/>
            <person name="Feldman A."/>
            <person name="Lin J.S."/>
            <person name="Chang W.E."/>
            <person name="Higgs B.W."/>
            <person name="Demirev P."/>
            <person name="Lindquist J."/>
            <person name="Liem A."/>
            <person name="Fochler E."/>
            <person name="Read T.D."/>
            <person name="Tapia R."/>
            <person name="Johnson S."/>
            <person name="Bishop-Lilly K.A."/>
            <person name="Detter C."/>
            <person name="Han C."/>
            <person name="Sozhamannan S."/>
            <person name="Rosenzweig C.N."/>
            <person name="Skowronski E.W."/>
        </authorList>
    </citation>
    <scope>NUCLEOTIDE SEQUENCE [LARGE SCALE GENOMIC DNA]</scope>
    <source>
        <strain evidence="14 15">PIT1</strain>
    </source>
</reference>
<evidence type="ECO:0000256" key="11">
    <source>
        <dbReference type="RuleBase" id="RU004136"/>
    </source>
</evidence>
<comment type="caution">
    <text evidence="14">The sequence shown here is derived from an EMBL/GenBank/DDBJ whole genome shotgun (WGS) entry which is preliminary data.</text>
</comment>
<dbReference type="SUPFAM" id="SSF63418">
    <property type="entry name" value="MurE/MurF N-terminal domain"/>
    <property type="match status" value="1"/>
</dbReference>
<dbReference type="SUPFAM" id="SSF53244">
    <property type="entry name" value="MurD-like peptide ligases, peptide-binding domain"/>
    <property type="match status" value="1"/>
</dbReference>
<dbReference type="Gene3D" id="3.40.1390.10">
    <property type="entry name" value="MurE/MurF, N-terminal domain"/>
    <property type="match status" value="1"/>
</dbReference>
<sequence>MIKVSLSWIAAQVEGQLLGADQSIEVVSTDTRNLPPASLFVALKGDRYDAHAFLADAIASGAAALMVQQSLSAEQAGAISQIVVADTRYALGQLAHAVRKEVNPTVIAITGSSGKTTVKEMLAKILNSQGQVLATAGNFNNDIGVPLTLLRLTQADRYAVVELGANHLGEIAYTTRLTEPDVAIINNVAPAHVEGFGSIHGVFRAKSEIFRALAADGLALTPQNSEFAECWQQQLNSRNHLSFGQLQNGYAQADCYADDITIDSRGCAEFTLHLAARFAAEPTRVKLNLPGLHNVDNAVVALTAAVAVGCPLQQAVTALAQLEPVAGRLNVVQVSEHLQLIDDTYNANVGSVKAALDMLGAYPGYTIMALGDMGELGAQARQYHEEIGAYAIKVGINNLFTLGVLSQSASEVFNGRGGRHFSDFEGLIGAIIATVQQAPAPVTILAKGSRSAHMERVIQALEVRQAELQPRIDSEGQHAC</sequence>
<dbReference type="HAMAP" id="MF_02019">
    <property type="entry name" value="MurF"/>
    <property type="match status" value="1"/>
</dbReference>
<name>A0A432ZKU3_9GAMM</name>
<keyword evidence="4 10" id="KW-0547">Nucleotide-binding</keyword>
<dbReference type="Gene3D" id="3.40.1190.10">
    <property type="entry name" value="Mur-like, catalytic domain"/>
    <property type="match status" value="1"/>
</dbReference>
<dbReference type="InterPro" id="IPR051046">
    <property type="entry name" value="MurCDEF_CellWall_CoF430Synth"/>
</dbReference>
<comment type="catalytic activity">
    <reaction evidence="10 11">
        <text>D-alanyl-D-alanine + UDP-N-acetyl-alpha-D-muramoyl-L-alanyl-gamma-D-glutamyl-meso-2,6-diaminopimelate + ATP = UDP-N-acetyl-alpha-D-muramoyl-L-alanyl-gamma-D-glutamyl-meso-2,6-diaminopimeloyl-D-alanyl-D-alanine + ADP + phosphate + H(+)</text>
        <dbReference type="Rhea" id="RHEA:28374"/>
        <dbReference type="ChEBI" id="CHEBI:15378"/>
        <dbReference type="ChEBI" id="CHEBI:30616"/>
        <dbReference type="ChEBI" id="CHEBI:43474"/>
        <dbReference type="ChEBI" id="CHEBI:57822"/>
        <dbReference type="ChEBI" id="CHEBI:61386"/>
        <dbReference type="ChEBI" id="CHEBI:83905"/>
        <dbReference type="ChEBI" id="CHEBI:456216"/>
        <dbReference type="EC" id="6.3.2.10"/>
    </reaction>
</comment>
<dbReference type="InterPro" id="IPR005863">
    <property type="entry name" value="UDP-N-AcMur_synth"/>
</dbReference>
<dbReference type="AlphaFoldDB" id="A0A432ZKU3"/>
<keyword evidence="2 10" id="KW-0436">Ligase</keyword>
<comment type="similarity">
    <text evidence="10">Belongs to the MurCDEF family. MurF subfamily.</text>
</comment>
<dbReference type="InterPro" id="IPR036615">
    <property type="entry name" value="Mur_ligase_C_dom_sf"/>
</dbReference>
<keyword evidence="8 10" id="KW-0131">Cell cycle</keyword>
<dbReference type="GO" id="GO:0008766">
    <property type="term" value="F:UDP-N-acetylmuramoylalanyl-D-glutamyl-2,6-diaminopimelate-D-alanyl-D-alanine ligase activity"/>
    <property type="evidence" value="ECO:0007669"/>
    <property type="project" value="RHEA"/>
</dbReference>
<feature type="domain" description="Mur ligase C-terminal" evidence="12">
    <location>
        <begin position="327"/>
        <end position="450"/>
    </location>
</feature>
<evidence type="ECO:0000256" key="6">
    <source>
        <dbReference type="ARBA" id="ARBA00022960"/>
    </source>
</evidence>
<dbReference type="GO" id="GO:0005524">
    <property type="term" value="F:ATP binding"/>
    <property type="evidence" value="ECO:0007669"/>
    <property type="project" value="UniProtKB-UniRule"/>
</dbReference>
<evidence type="ECO:0000259" key="13">
    <source>
        <dbReference type="Pfam" id="PF08245"/>
    </source>
</evidence>
<comment type="subcellular location">
    <subcellularLocation>
        <location evidence="10 11">Cytoplasm</location>
    </subcellularLocation>
</comment>
<dbReference type="GO" id="GO:0009252">
    <property type="term" value="P:peptidoglycan biosynthetic process"/>
    <property type="evidence" value="ECO:0007669"/>
    <property type="project" value="UniProtKB-UniRule"/>
</dbReference>
<evidence type="ECO:0000256" key="1">
    <source>
        <dbReference type="ARBA" id="ARBA00022490"/>
    </source>
</evidence>
<dbReference type="InterPro" id="IPR035911">
    <property type="entry name" value="MurE/MurF_N"/>
</dbReference>
<keyword evidence="5 10" id="KW-0067">ATP-binding</keyword>
<dbReference type="InterPro" id="IPR036565">
    <property type="entry name" value="Mur-like_cat_sf"/>
</dbReference>
<dbReference type="Pfam" id="PF08245">
    <property type="entry name" value="Mur_ligase_M"/>
    <property type="match status" value="1"/>
</dbReference>
<dbReference type="UniPathway" id="UPA00219"/>
<dbReference type="InterPro" id="IPR004101">
    <property type="entry name" value="Mur_ligase_C"/>
</dbReference>
<dbReference type="SUPFAM" id="SSF53623">
    <property type="entry name" value="MurD-like peptide ligases, catalytic domain"/>
    <property type="match status" value="1"/>
</dbReference>
<evidence type="ECO:0000313" key="14">
    <source>
        <dbReference type="EMBL" id="RUO78533.1"/>
    </source>
</evidence>
<dbReference type="PANTHER" id="PTHR43024">
    <property type="entry name" value="UDP-N-ACETYLMURAMOYL-TRIPEPTIDE--D-ALANYL-D-ALANINE LIGASE"/>
    <property type="match status" value="1"/>
</dbReference>
<protein>
    <recommendedName>
        <fullName evidence="10 11">UDP-N-acetylmuramoyl-tripeptide--D-alanyl-D-alanine ligase</fullName>
        <ecNumber evidence="10 11">6.3.2.10</ecNumber>
    </recommendedName>
    <alternativeName>
        <fullName evidence="10">D-alanyl-D-alanine-adding enzyme</fullName>
    </alternativeName>
</protein>
<dbReference type="GO" id="GO:0071555">
    <property type="term" value="P:cell wall organization"/>
    <property type="evidence" value="ECO:0007669"/>
    <property type="project" value="UniProtKB-KW"/>
</dbReference>
<keyword evidence="3 10" id="KW-0132">Cell division</keyword>
<dbReference type="RefSeq" id="WP_126827015.1">
    <property type="nucleotide sequence ID" value="NZ_PIQG01000002.1"/>
</dbReference>
<proteinExistence type="inferred from homology"/>
<evidence type="ECO:0000256" key="4">
    <source>
        <dbReference type="ARBA" id="ARBA00022741"/>
    </source>
</evidence>
<gene>
    <name evidence="10 14" type="primary">murF</name>
    <name evidence="14" type="ORF">CWI83_05785</name>
</gene>
<dbReference type="OrthoDB" id="9801978at2"/>
<evidence type="ECO:0000256" key="5">
    <source>
        <dbReference type="ARBA" id="ARBA00022840"/>
    </source>
</evidence>
<evidence type="ECO:0000256" key="8">
    <source>
        <dbReference type="ARBA" id="ARBA00023306"/>
    </source>
</evidence>
<comment type="function">
    <text evidence="10 11">Involved in cell wall formation. Catalyzes the final step in the synthesis of UDP-N-acetylmuramoyl-pentapeptide, the precursor of murein.</text>
</comment>
<feature type="binding site" evidence="10">
    <location>
        <begin position="111"/>
        <end position="117"/>
    </location>
    <ligand>
        <name>ATP</name>
        <dbReference type="ChEBI" id="CHEBI:30616"/>
    </ligand>
</feature>
<keyword evidence="6 10" id="KW-0133">Cell shape</keyword>
<keyword evidence="15" id="KW-1185">Reference proteome</keyword>
<dbReference type="GO" id="GO:0047480">
    <property type="term" value="F:UDP-N-acetylmuramoyl-tripeptide-D-alanyl-D-alanine ligase activity"/>
    <property type="evidence" value="ECO:0007669"/>
    <property type="project" value="UniProtKB-UniRule"/>
</dbReference>
<dbReference type="EC" id="6.3.2.10" evidence="10 11"/>
<dbReference type="Gene3D" id="3.90.190.20">
    <property type="entry name" value="Mur ligase, C-terminal domain"/>
    <property type="match status" value="1"/>
</dbReference>
<evidence type="ECO:0000256" key="3">
    <source>
        <dbReference type="ARBA" id="ARBA00022618"/>
    </source>
</evidence>
<dbReference type="Proteomes" id="UP000288279">
    <property type="component" value="Unassembled WGS sequence"/>
</dbReference>